<feature type="compositionally biased region" description="Polar residues" evidence="2">
    <location>
        <begin position="416"/>
        <end position="426"/>
    </location>
</feature>
<dbReference type="PROSITE" id="PS50048">
    <property type="entry name" value="ZN2_CY6_FUNGAL_2"/>
    <property type="match status" value="1"/>
</dbReference>
<evidence type="ECO:0000256" key="2">
    <source>
        <dbReference type="SAM" id="MobiDB-lite"/>
    </source>
</evidence>
<dbReference type="SMART" id="SM00066">
    <property type="entry name" value="GAL4"/>
    <property type="match status" value="1"/>
</dbReference>
<dbReference type="OMA" id="DQMQDAR"/>
<dbReference type="VEuPathDB" id="FungiDB:JI435_114580"/>
<sequence>MSAMDYGLGRRYAPHSGVTFPDYYCDERSTSFALSHAGRTDPCSFQYGGPVGGNRDRLGSERDDNPYDPGASRRRIAVACARCRKRKIRCSGDPGNGAGCSSCRQAGVEPSSCQFHRVGSDNVHKVIDNFHLAQSLTGMANSTAMAPLYSMPANEHAYARPTSSGTYPLIDTKPIYPSTWTVPYTGDTSPVETYGLEQQTSFLPNNVSVPHSNFYDASYRWAYTSGRPLQQASNVYYDEDPYTAMYGLPYTPNKHRITVPSEPLSPMNMSSLETALPSRPHRRYCAPDGVARQLPFPQPNPAQSSRNAVDNLQDQRLRSSQGGSASFMRPIQPWNPNTESLVNSTTATSITNSALAPSAIDGALEILATTAIEGDAGTTVTSTSPELNFSTSTLLEAMTASAPSNKYSNFRENRSQGRTSGQLTRQGSHTNLYSYNTFNSMNHNALGDEGSDDCKLVNGKQYVPLAHQSMQGSSMPESLQRDSFQKRNGPMQRESMRSLDTSF</sequence>
<dbReference type="GO" id="GO:0000981">
    <property type="term" value="F:DNA-binding transcription factor activity, RNA polymerase II-specific"/>
    <property type="evidence" value="ECO:0007669"/>
    <property type="project" value="InterPro"/>
</dbReference>
<keyword evidence="1" id="KW-0539">Nucleus</keyword>
<dbReference type="Pfam" id="PF00172">
    <property type="entry name" value="Zn_clus"/>
    <property type="match status" value="1"/>
</dbReference>
<feature type="region of interest" description="Disordered" evidence="2">
    <location>
        <begin position="289"/>
        <end position="308"/>
    </location>
</feature>
<evidence type="ECO:0000313" key="5">
    <source>
        <dbReference type="Proteomes" id="UP000663193"/>
    </source>
</evidence>
<organism evidence="4 5">
    <name type="scientific">Phaeosphaeria nodorum (strain SN15 / ATCC MYA-4574 / FGSC 10173)</name>
    <name type="common">Glume blotch fungus</name>
    <name type="synonym">Parastagonospora nodorum</name>
    <dbReference type="NCBI Taxonomy" id="321614"/>
    <lineage>
        <taxon>Eukaryota</taxon>
        <taxon>Fungi</taxon>
        <taxon>Dikarya</taxon>
        <taxon>Ascomycota</taxon>
        <taxon>Pezizomycotina</taxon>
        <taxon>Dothideomycetes</taxon>
        <taxon>Pleosporomycetidae</taxon>
        <taxon>Pleosporales</taxon>
        <taxon>Pleosporineae</taxon>
        <taxon>Phaeosphaeriaceae</taxon>
        <taxon>Parastagonospora</taxon>
    </lineage>
</organism>
<dbReference type="OrthoDB" id="5394557at2759"/>
<evidence type="ECO:0000256" key="1">
    <source>
        <dbReference type="ARBA" id="ARBA00023242"/>
    </source>
</evidence>
<dbReference type="AlphaFoldDB" id="A0A7U2FCH1"/>
<dbReference type="Gene3D" id="4.10.240.10">
    <property type="entry name" value="Zn(2)-C6 fungal-type DNA-binding domain"/>
    <property type="match status" value="1"/>
</dbReference>
<dbReference type="EMBL" id="CP069036">
    <property type="protein sequence ID" value="QRD02723.1"/>
    <property type="molecule type" value="Genomic_DNA"/>
</dbReference>
<evidence type="ECO:0000259" key="3">
    <source>
        <dbReference type="PROSITE" id="PS50048"/>
    </source>
</evidence>
<dbReference type="InterPro" id="IPR036864">
    <property type="entry name" value="Zn2-C6_fun-type_DNA-bd_sf"/>
</dbReference>
<keyword evidence="5" id="KW-1185">Reference proteome</keyword>
<accession>A0A7U2FCH1</accession>
<gene>
    <name evidence="4" type="ORF">JI435_114580</name>
</gene>
<feature type="region of interest" description="Disordered" evidence="2">
    <location>
        <begin position="468"/>
        <end position="503"/>
    </location>
</feature>
<dbReference type="SUPFAM" id="SSF57701">
    <property type="entry name" value="Zn2/Cys6 DNA-binding domain"/>
    <property type="match status" value="1"/>
</dbReference>
<proteinExistence type="predicted"/>
<dbReference type="Proteomes" id="UP000663193">
    <property type="component" value="Chromosome 14"/>
</dbReference>
<reference evidence="5" key="1">
    <citation type="journal article" date="2021" name="BMC Genomics">
        <title>Chromosome-level genome assembly and manually-curated proteome of model necrotroph Parastagonospora nodorum Sn15 reveals a genome-wide trove of candidate effector homologs, and redundancy of virulence-related functions within an accessory chromosome.</title>
        <authorList>
            <person name="Bertazzoni S."/>
            <person name="Jones D.A.B."/>
            <person name="Phan H.T."/>
            <person name="Tan K.-C."/>
            <person name="Hane J.K."/>
        </authorList>
    </citation>
    <scope>NUCLEOTIDE SEQUENCE [LARGE SCALE GENOMIC DNA]</scope>
    <source>
        <strain evidence="5">SN15 / ATCC MYA-4574 / FGSC 10173)</strain>
    </source>
</reference>
<evidence type="ECO:0000313" key="4">
    <source>
        <dbReference type="EMBL" id="QRD02723.1"/>
    </source>
</evidence>
<protein>
    <recommendedName>
        <fullName evidence="3">Zn(2)-C6 fungal-type domain-containing protein</fullName>
    </recommendedName>
</protein>
<feature type="region of interest" description="Disordered" evidence="2">
    <location>
        <begin position="316"/>
        <end position="342"/>
    </location>
</feature>
<dbReference type="CDD" id="cd00067">
    <property type="entry name" value="GAL4"/>
    <property type="match status" value="1"/>
</dbReference>
<dbReference type="KEGG" id="pno:SNOG_11458"/>
<feature type="domain" description="Zn(2)-C6 fungal-type" evidence="3">
    <location>
        <begin position="79"/>
        <end position="115"/>
    </location>
</feature>
<feature type="compositionally biased region" description="Polar residues" evidence="2">
    <location>
        <begin position="468"/>
        <end position="477"/>
    </location>
</feature>
<dbReference type="InterPro" id="IPR001138">
    <property type="entry name" value="Zn2Cys6_DnaBD"/>
</dbReference>
<feature type="region of interest" description="Disordered" evidence="2">
    <location>
        <begin position="403"/>
        <end position="426"/>
    </location>
</feature>
<dbReference type="RefSeq" id="XP_001801701.1">
    <property type="nucleotide sequence ID" value="XM_001801649.1"/>
</dbReference>
<name>A0A7U2FCH1_PHANO</name>
<feature type="region of interest" description="Disordered" evidence="2">
    <location>
        <begin position="52"/>
        <end position="71"/>
    </location>
</feature>
<dbReference type="GO" id="GO:0008270">
    <property type="term" value="F:zinc ion binding"/>
    <property type="evidence" value="ECO:0007669"/>
    <property type="project" value="InterPro"/>
</dbReference>
<feature type="compositionally biased region" description="Basic and acidic residues" evidence="2">
    <location>
        <begin position="54"/>
        <end position="65"/>
    </location>
</feature>